<organism evidence="1 2">
    <name type="scientific">Marinoscillum furvescens DSM 4134</name>
    <dbReference type="NCBI Taxonomy" id="1122208"/>
    <lineage>
        <taxon>Bacteria</taxon>
        <taxon>Pseudomonadati</taxon>
        <taxon>Bacteroidota</taxon>
        <taxon>Cytophagia</taxon>
        <taxon>Cytophagales</taxon>
        <taxon>Reichenbachiellaceae</taxon>
        <taxon>Marinoscillum</taxon>
    </lineage>
</organism>
<gene>
    <name evidence="1" type="ORF">C7460_103253</name>
</gene>
<dbReference type="RefSeq" id="WP_147302854.1">
    <property type="nucleotide sequence ID" value="NZ_QREG01000003.1"/>
</dbReference>
<dbReference type="EMBL" id="QREG01000003">
    <property type="protein sequence ID" value="REE01736.1"/>
    <property type="molecule type" value="Genomic_DNA"/>
</dbReference>
<dbReference type="Proteomes" id="UP000256779">
    <property type="component" value="Unassembled WGS sequence"/>
</dbReference>
<name>A0A3D9L8Y2_MARFU</name>
<evidence type="ECO:0000313" key="1">
    <source>
        <dbReference type="EMBL" id="REE01736.1"/>
    </source>
</evidence>
<sequence length="257" mass="28627">MCLIVFAWDVHPKYKLVMAANRDEFYNRPTAKAAFWEDHPEIFGGRDLKAGGTWMAASTLGKFAAVTNYRDLANIQDDARSRGELPTGFLQHEGTPVDYVKQVHPNAEAYNGFNLLAADFHHMVHYSNYERKINELAPGIYGLSNALLDTPWPKVTKARGMFEEVLATDFSHEDLLSMMGDTAIAADQVLPDTGLSKDMEKALSAMCIRTPNYGTCCSTVLTMDRDGTVALTEKSYPVGDRIEDLVRLEIKVDVVVQ</sequence>
<dbReference type="Pfam" id="PF05742">
    <property type="entry name" value="TANGO2"/>
    <property type="match status" value="1"/>
</dbReference>
<proteinExistence type="predicted"/>
<dbReference type="AlphaFoldDB" id="A0A3D9L8Y2"/>
<dbReference type="PANTHER" id="PTHR17985">
    <property type="entry name" value="SER/THR-RICH PROTEIN T10 IN DGCR REGION"/>
    <property type="match status" value="1"/>
</dbReference>
<accession>A0A3D9L8Y2</accession>
<dbReference type="PANTHER" id="PTHR17985:SF8">
    <property type="entry name" value="TRANSPORT AND GOLGI ORGANIZATION PROTEIN 2 HOMOLOG"/>
    <property type="match status" value="1"/>
</dbReference>
<comment type="caution">
    <text evidence="1">The sequence shown here is derived from an EMBL/GenBank/DDBJ whole genome shotgun (WGS) entry which is preliminary data.</text>
</comment>
<dbReference type="InterPro" id="IPR008551">
    <property type="entry name" value="TANGO2"/>
</dbReference>
<dbReference type="OrthoDB" id="4380123at2"/>
<reference evidence="1 2" key="1">
    <citation type="submission" date="2018-07" db="EMBL/GenBank/DDBJ databases">
        <title>Genomic Encyclopedia of Type Strains, Phase IV (KMG-IV): sequencing the most valuable type-strain genomes for metagenomic binning, comparative biology and taxonomic classification.</title>
        <authorList>
            <person name="Goeker M."/>
        </authorList>
    </citation>
    <scope>NUCLEOTIDE SEQUENCE [LARGE SCALE GENOMIC DNA]</scope>
    <source>
        <strain evidence="1 2">DSM 4134</strain>
    </source>
</reference>
<protein>
    <submittedName>
        <fullName evidence="1">Uncharacterized protein with NRDE domain</fullName>
    </submittedName>
</protein>
<keyword evidence="2" id="KW-1185">Reference proteome</keyword>
<evidence type="ECO:0000313" key="2">
    <source>
        <dbReference type="Proteomes" id="UP000256779"/>
    </source>
</evidence>